<evidence type="ECO:0000313" key="3">
    <source>
        <dbReference type="Proteomes" id="UP000955338"/>
    </source>
</evidence>
<dbReference type="Pfam" id="PF04965">
    <property type="entry name" value="GPW_gp25"/>
    <property type="match status" value="1"/>
</dbReference>
<gene>
    <name evidence="2" type="ORF">CEP48_03255</name>
</gene>
<dbReference type="AlphaFoldDB" id="A0A8E3SBP8"/>
<dbReference type="RefSeq" id="WP_261919423.1">
    <property type="nucleotide sequence ID" value="NZ_CP022011.1"/>
</dbReference>
<protein>
    <submittedName>
        <fullName evidence="2">Phage baseplate protein</fullName>
    </submittedName>
</protein>
<sequence>MNTHTHLTTHWQLAPNNETQSIIQGIEDIHLCIANILNTIKGSDILRPDFGSDHFQYLDQPEDIAIPNIVREIVLALQTWEKRIQIENIRITGTAPHFYFMLEWVVTDDVSQQLYITEIKAS</sequence>
<dbReference type="EMBL" id="CP022011">
    <property type="protein sequence ID" value="QDJ14495.1"/>
    <property type="molecule type" value="Genomic_DNA"/>
</dbReference>
<dbReference type="InterPro" id="IPR007048">
    <property type="entry name" value="IraD/Gp25-like"/>
</dbReference>
<evidence type="ECO:0000313" key="2">
    <source>
        <dbReference type="EMBL" id="QDJ14495.1"/>
    </source>
</evidence>
<reference evidence="2" key="1">
    <citation type="submission" date="2017-06" db="EMBL/GenBank/DDBJ databases">
        <title>Genome sequencing of pathogenic and non-pathogenic strains within Bisgaard taxon 40.</title>
        <authorList>
            <person name="Ladner J.T."/>
            <person name="Lovett S.P."/>
            <person name="Koroleva G."/>
            <person name="Lorch J.M."/>
        </authorList>
    </citation>
    <scope>NUCLEOTIDE SEQUENCE</scope>
    <source>
        <strain evidence="2">27576-1-I1</strain>
    </source>
</reference>
<accession>A0A8E3SBP8</accession>
<evidence type="ECO:0000259" key="1">
    <source>
        <dbReference type="Pfam" id="PF04965"/>
    </source>
</evidence>
<dbReference type="Gene3D" id="3.10.450.40">
    <property type="match status" value="1"/>
</dbReference>
<keyword evidence="3" id="KW-1185">Reference proteome</keyword>
<proteinExistence type="predicted"/>
<name>A0A8E3SBP8_9PAST</name>
<organism evidence="2 3">
    <name type="scientific">Mergibacter septicus</name>
    <dbReference type="NCBI Taxonomy" id="221402"/>
    <lineage>
        <taxon>Bacteria</taxon>
        <taxon>Pseudomonadati</taxon>
        <taxon>Pseudomonadota</taxon>
        <taxon>Gammaproteobacteria</taxon>
        <taxon>Pasteurellales</taxon>
        <taxon>Pasteurellaceae</taxon>
        <taxon>Mergibacter</taxon>
    </lineage>
</organism>
<feature type="domain" description="IraD/Gp25-like" evidence="1">
    <location>
        <begin position="25"/>
        <end position="91"/>
    </location>
</feature>
<dbReference type="SUPFAM" id="SSF160719">
    <property type="entry name" value="gpW/gp25-like"/>
    <property type="match status" value="1"/>
</dbReference>
<dbReference type="Proteomes" id="UP000955338">
    <property type="component" value="Chromosome"/>
</dbReference>